<dbReference type="InterPro" id="IPR004852">
    <property type="entry name" value="Di-haem_cyt_c_peroxidsae"/>
</dbReference>
<feature type="transmembrane region" description="Helical" evidence="9">
    <location>
        <begin position="7"/>
        <end position="25"/>
    </location>
</feature>
<keyword evidence="9" id="KW-1133">Transmembrane helix</keyword>
<keyword evidence="3 8" id="KW-0479">Metal-binding</keyword>
<evidence type="ECO:0000259" key="10">
    <source>
        <dbReference type="PROSITE" id="PS51007"/>
    </source>
</evidence>
<evidence type="ECO:0000256" key="4">
    <source>
        <dbReference type="ARBA" id="ARBA00022729"/>
    </source>
</evidence>
<protein>
    <submittedName>
        <fullName evidence="11">Cytochrome c peroxidase</fullName>
    </submittedName>
</protein>
<dbReference type="PROSITE" id="PS51007">
    <property type="entry name" value="CYTC"/>
    <property type="match status" value="1"/>
</dbReference>
<sequence length="365" mass="40868">MINLRDIAGVVMVVGAVFGIGGLAVSQVEEPVSVSELRLAYSGAPDTWPRPWLKEGAEFTEFAKLPPAPSPDYNPTTPQKVALGRALFDDPMLSGSGQIACASCHESDLSFSDGLRTSFGHNRMRGVRNSQSLLTAAWWKELFWDGRSPTLEDQALHPFVDPVEMATSHERIVTSIKNDDVYGRMFEEAFGDREISIERISYALASFQRSLRPRVSKFDRFMDGRAQLTDEELQGLNLFRTKAGCANCHNGSLLSDQKYHNIGLSYYGRELQDLGRYEVTRDPSDIGKFRTASLRNIRRTAPYMHNGIMPELRGVVTFYNAGGARPRPRDDQKDDPYFPQTDPLLAPLNLTLEEREALVAFLETL</sequence>
<evidence type="ECO:0000256" key="9">
    <source>
        <dbReference type="SAM" id="Phobius"/>
    </source>
</evidence>
<dbReference type="PANTHER" id="PTHR30600">
    <property type="entry name" value="CYTOCHROME C PEROXIDASE-RELATED"/>
    <property type="match status" value="1"/>
</dbReference>
<keyword evidence="5" id="KW-0574">Periplasm</keyword>
<evidence type="ECO:0000256" key="3">
    <source>
        <dbReference type="ARBA" id="ARBA00022723"/>
    </source>
</evidence>
<dbReference type="EMBL" id="BAAAEJ010000001">
    <property type="protein sequence ID" value="GAA0377455.1"/>
    <property type="molecule type" value="Genomic_DNA"/>
</dbReference>
<keyword evidence="7 8" id="KW-0408">Iron</keyword>
<dbReference type="InterPro" id="IPR051395">
    <property type="entry name" value="Cytochrome_c_Peroxidase/MauG"/>
</dbReference>
<keyword evidence="2 8" id="KW-0349">Heme</keyword>
<accession>A0ABP3HS57</accession>
<gene>
    <name evidence="11" type="ORF">GCM10009093_00750</name>
</gene>
<evidence type="ECO:0000256" key="6">
    <source>
        <dbReference type="ARBA" id="ARBA00023002"/>
    </source>
</evidence>
<dbReference type="Proteomes" id="UP001500791">
    <property type="component" value="Unassembled WGS sequence"/>
</dbReference>
<dbReference type="InterPro" id="IPR026259">
    <property type="entry name" value="MauG/Cytc_peroxidase"/>
</dbReference>
<keyword evidence="9" id="KW-0472">Membrane</keyword>
<keyword evidence="12" id="KW-1185">Reference proteome</keyword>
<dbReference type="PIRSF" id="PIRSF000294">
    <property type="entry name" value="Cytochrome-c_peroxidase"/>
    <property type="match status" value="1"/>
</dbReference>
<evidence type="ECO:0000256" key="1">
    <source>
        <dbReference type="ARBA" id="ARBA00004418"/>
    </source>
</evidence>
<name>A0ABP3HS57_9CAUL</name>
<evidence type="ECO:0000313" key="12">
    <source>
        <dbReference type="Proteomes" id="UP001500791"/>
    </source>
</evidence>
<evidence type="ECO:0000256" key="8">
    <source>
        <dbReference type="PROSITE-ProRule" id="PRU00433"/>
    </source>
</evidence>
<keyword evidence="11" id="KW-0575">Peroxidase</keyword>
<keyword evidence="6" id="KW-0560">Oxidoreductase</keyword>
<dbReference type="InterPro" id="IPR036909">
    <property type="entry name" value="Cyt_c-like_dom_sf"/>
</dbReference>
<evidence type="ECO:0000256" key="7">
    <source>
        <dbReference type="ARBA" id="ARBA00023004"/>
    </source>
</evidence>
<dbReference type="InterPro" id="IPR009056">
    <property type="entry name" value="Cyt_c-like_dom"/>
</dbReference>
<dbReference type="RefSeq" id="WP_167178998.1">
    <property type="nucleotide sequence ID" value="NZ_BAAAEJ010000001.1"/>
</dbReference>
<feature type="domain" description="Cytochrome c" evidence="10">
    <location>
        <begin position="230"/>
        <end position="365"/>
    </location>
</feature>
<dbReference type="PANTHER" id="PTHR30600:SF10">
    <property type="entry name" value="BLL6722 PROTEIN"/>
    <property type="match status" value="1"/>
</dbReference>
<evidence type="ECO:0000256" key="5">
    <source>
        <dbReference type="ARBA" id="ARBA00022764"/>
    </source>
</evidence>
<dbReference type="Gene3D" id="1.10.760.10">
    <property type="entry name" value="Cytochrome c-like domain"/>
    <property type="match status" value="2"/>
</dbReference>
<keyword evidence="4" id="KW-0732">Signal</keyword>
<dbReference type="Pfam" id="PF03150">
    <property type="entry name" value="CCP_MauG"/>
    <property type="match status" value="1"/>
</dbReference>
<reference evidence="12" key="1">
    <citation type="journal article" date="2019" name="Int. J. Syst. Evol. Microbiol.">
        <title>The Global Catalogue of Microorganisms (GCM) 10K type strain sequencing project: providing services to taxonomists for standard genome sequencing and annotation.</title>
        <authorList>
            <consortium name="The Broad Institute Genomics Platform"/>
            <consortium name="The Broad Institute Genome Sequencing Center for Infectious Disease"/>
            <person name="Wu L."/>
            <person name="Ma J."/>
        </authorList>
    </citation>
    <scope>NUCLEOTIDE SEQUENCE [LARGE SCALE GENOMIC DNA]</scope>
    <source>
        <strain evidence="12">JCM 13476</strain>
    </source>
</reference>
<dbReference type="SUPFAM" id="SSF46626">
    <property type="entry name" value="Cytochrome c"/>
    <property type="match status" value="2"/>
</dbReference>
<comment type="subcellular location">
    <subcellularLocation>
        <location evidence="1">Periplasm</location>
    </subcellularLocation>
</comment>
<keyword evidence="9" id="KW-0812">Transmembrane</keyword>
<dbReference type="GO" id="GO:0004601">
    <property type="term" value="F:peroxidase activity"/>
    <property type="evidence" value="ECO:0007669"/>
    <property type="project" value="UniProtKB-KW"/>
</dbReference>
<proteinExistence type="predicted"/>
<organism evidence="11 12">
    <name type="scientific">Brevundimonas terrae</name>
    <dbReference type="NCBI Taxonomy" id="363631"/>
    <lineage>
        <taxon>Bacteria</taxon>
        <taxon>Pseudomonadati</taxon>
        <taxon>Pseudomonadota</taxon>
        <taxon>Alphaproteobacteria</taxon>
        <taxon>Caulobacterales</taxon>
        <taxon>Caulobacteraceae</taxon>
        <taxon>Brevundimonas</taxon>
    </lineage>
</organism>
<evidence type="ECO:0000313" key="11">
    <source>
        <dbReference type="EMBL" id="GAA0377455.1"/>
    </source>
</evidence>
<comment type="caution">
    <text evidence="11">The sequence shown here is derived from an EMBL/GenBank/DDBJ whole genome shotgun (WGS) entry which is preliminary data.</text>
</comment>
<evidence type="ECO:0000256" key="2">
    <source>
        <dbReference type="ARBA" id="ARBA00022617"/>
    </source>
</evidence>